<evidence type="ECO:0000256" key="1">
    <source>
        <dbReference type="ARBA" id="ARBA00007150"/>
    </source>
</evidence>
<dbReference type="OrthoDB" id="871140at2"/>
<feature type="transmembrane region" description="Helical" evidence="7">
    <location>
        <begin position="201"/>
        <end position="219"/>
    </location>
</feature>
<gene>
    <name evidence="7" type="primary">lgt</name>
    <name evidence="8" type="ORF">SAMN05421721_105154</name>
</gene>
<evidence type="ECO:0000313" key="8">
    <source>
        <dbReference type="EMBL" id="SFM43576.1"/>
    </source>
</evidence>
<keyword evidence="5 7" id="KW-1133">Transmembrane helix</keyword>
<dbReference type="PANTHER" id="PTHR30589">
    <property type="entry name" value="PROLIPOPROTEIN DIACYLGLYCERYL TRANSFERASE"/>
    <property type="match status" value="1"/>
</dbReference>
<dbReference type="PROSITE" id="PS01311">
    <property type="entry name" value="LGT"/>
    <property type="match status" value="1"/>
</dbReference>
<feature type="transmembrane region" description="Helical" evidence="7">
    <location>
        <begin position="99"/>
        <end position="117"/>
    </location>
</feature>
<sequence>MSAYPTHPFLDPVAIEIGPLDIHWYGIMYLLGFAAFWGLGRLRVRQPWSPLTAEQLGDLLFYGVLGVLAGGRLGYMLFYQWDALAGDPLMVVRIWEGGMSFHGGLLGVLLATGLYARHQGIGFLRLTDFVAPLVPIGLGLGRIGNWINGELWGKPTDLPWAMVFPAADLLPRHPSQLYQAFLEGAVLFTVLWLFTRRPRPAGAASGLFLTGYGLFRFIIEFVREPDAHLGYLAFGWLTMGQLLSLPMVLAGLGLMAWAGRRNRPPEV</sequence>
<evidence type="ECO:0000256" key="5">
    <source>
        <dbReference type="ARBA" id="ARBA00022989"/>
    </source>
</evidence>
<dbReference type="PANTHER" id="PTHR30589:SF0">
    <property type="entry name" value="PHOSPHATIDYLGLYCEROL--PROLIPOPROTEIN DIACYLGLYCERYL TRANSFERASE"/>
    <property type="match status" value="1"/>
</dbReference>
<comment type="similarity">
    <text evidence="1 7">Belongs to the Lgt family.</text>
</comment>
<organism evidence="8 9">
    <name type="scientific">Ectothiorhodospira mobilis</name>
    <dbReference type="NCBI Taxonomy" id="195064"/>
    <lineage>
        <taxon>Bacteria</taxon>
        <taxon>Pseudomonadati</taxon>
        <taxon>Pseudomonadota</taxon>
        <taxon>Gammaproteobacteria</taxon>
        <taxon>Chromatiales</taxon>
        <taxon>Ectothiorhodospiraceae</taxon>
        <taxon>Ectothiorhodospira</taxon>
    </lineage>
</organism>
<dbReference type="UniPathway" id="UPA00664"/>
<evidence type="ECO:0000256" key="3">
    <source>
        <dbReference type="ARBA" id="ARBA00022679"/>
    </source>
</evidence>
<keyword evidence="4 7" id="KW-0812">Transmembrane</keyword>
<accession>A0A1I4QV39</accession>
<evidence type="ECO:0000256" key="2">
    <source>
        <dbReference type="ARBA" id="ARBA00022475"/>
    </source>
</evidence>
<dbReference type="STRING" id="195064.SAMN05421721_105154"/>
<dbReference type="GO" id="GO:0008961">
    <property type="term" value="F:phosphatidylglycerol-prolipoprotein diacylglyceryl transferase activity"/>
    <property type="evidence" value="ECO:0007669"/>
    <property type="project" value="UniProtKB-UniRule"/>
</dbReference>
<reference evidence="8 9" key="1">
    <citation type="submission" date="2016-10" db="EMBL/GenBank/DDBJ databases">
        <authorList>
            <person name="de Groot N.N."/>
        </authorList>
    </citation>
    <scope>NUCLEOTIDE SEQUENCE [LARGE SCALE GENOMIC DNA]</scope>
    <source>
        <strain evidence="8 9">DSM 4180</strain>
    </source>
</reference>
<evidence type="ECO:0000313" key="9">
    <source>
        <dbReference type="Proteomes" id="UP000199556"/>
    </source>
</evidence>
<feature type="transmembrane region" description="Helical" evidence="7">
    <location>
        <begin position="231"/>
        <end position="257"/>
    </location>
</feature>
<keyword evidence="2 7" id="KW-1003">Cell membrane</keyword>
<dbReference type="HAMAP" id="MF_01147">
    <property type="entry name" value="Lgt"/>
    <property type="match status" value="1"/>
</dbReference>
<dbReference type="GO" id="GO:0005886">
    <property type="term" value="C:plasma membrane"/>
    <property type="evidence" value="ECO:0007669"/>
    <property type="project" value="UniProtKB-SubCell"/>
</dbReference>
<comment type="pathway">
    <text evidence="7">Protein modification; lipoprotein biosynthesis (diacylglyceryl transfer).</text>
</comment>
<dbReference type="AlphaFoldDB" id="A0A1I4QV39"/>
<dbReference type="InterPro" id="IPR001640">
    <property type="entry name" value="Lgt"/>
</dbReference>
<dbReference type="Proteomes" id="UP000199556">
    <property type="component" value="Unassembled WGS sequence"/>
</dbReference>
<dbReference type="GO" id="GO:0042158">
    <property type="term" value="P:lipoprotein biosynthetic process"/>
    <property type="evidence" value="ECO:0007669"/>
    <property type="project" value="UniProtKB-UniRule"/>
</dbReference>
<evidence type="ECO:0000256" key="6">
    <source>
        <dbReference type="ARBA" id="ARBA00023136"/>
    </source>
</evidence>
<proteinExistence type="inferred from homology"/>
<comment type="function">
    <text evidence="7">Catalyzes the transfer of the diacylglyceryl group from phosphatidylglycerol to the sulfhydryl group of the N-terminal cysteine of a prolipoprotein, the first step in the formation of mature lipoproteins.</text>
</comment>
<evidence type="ECO:0000256" key="4">
    <source>
        <dbReference type="ARBA" id="ARBA00022692"/>
    </source>
</evidence>
<dbReference type="NCBIfam" id="TIGR00544">
    <property type="entry name" value="lgt"/>
    <property type="match status" value="1"/>
</dbReference>
<feature type="transmembrane region" description="Helical" evidence="7">
    <location>
        <begin position="129"/>
        <end position="147"/>
    </location>
</feature>
<dbReference type="EC" id="2.5.1.145" evidence="7"/>
<feature type="transmembrane region" description="Helical" evidence="7">
    <location>
        <begin position="59"/>
        <end position="79"/>
    </location>
</feature>
<feature type="transmembrane region" description="Helical" evidence="7">
    <location>
        <begin position="177"/>
        <end position="194"/>
    </location>
</feature>
<feature type="binding site" evidence="7">
    <location>
        <position position="142"/>
    </location>
    <ligand>
        <name>a 1,2-diacyl-sn-glycero-3-phospho-(1'-sn-glycerol)</name>
        <dbReference type="ChEBI" id="CHEBI:64716"/>
    </ligand>
</feature>
<comment type="subcellular location">
    <subcellularLocation>
        <location evidence="7">Cell membrane</location>
        <topology evidence="7">Multi-pass membrane protein</topology>
    </subcellularLocation>
</comment>
<keyword evidence="6 7" id="KW-0472">Membrane</keyword>
<comment type="catalytic activity">
    <reaction evidence="7">
        <text>L-cysteinyl-[prolipoprotein] + a 1,2-diacyl-sn-glycero-3-phospho-(1'-sn-glycerol) = an S-1,2-diacyl-sn-glyceryl-L-cysteinyl-[prolipoprotein] + sn-glycerol 1-phosphate + H(+)</text>
        <dbReference type="Rhea" id="RHEA:56712"/>
        <dbReference type="Rhea" id="RHEA-COMP:14679"/>
        <dbReference type="Rhea" id="RHEA-COMP:14680"/>
        <dbReference type="ChEBI" id="CHEBI:15378"/>
        <dbReference type="ChEBI" id="CHEBI:29950"/>
        <dbReference type="ChEBI" id="CHEBI:57685"/>
        <dbReference type="ChEBI" id="CHEBI:64716"/>
        <dbReference type="ChEBI" id="CHEBI:140658"/>
        <dbReference type="EC" id="2.5.1.145"/>
    </reaction>
</comment>
<keyword evidence="9" id="KW-1185">Reference proteome</keyword>
<evidence type="ECO:0000256" key="7">
    <source>
        <dbReference type="HAMAP-Rule" id="MF_01147"/>
    </source>
</evidence>
<keyword evidence="3 7" id="KW-0808">Transferase</keyword>
<dbReference type="RefSeq" id="WP_090484404.1">
    <property type="nucleotide sequence ID" value="NZ_FOUO01000005.1"/>
</dbReference>
<dbReference type="Pfam" id="PF01790">
    <property type="entry name" value="LGT"/>
    <property type="match status" value="1"/>
</dbReference>
<name>A0A1I4QV39_ECTMO</name>
<keyword evidence="8" id="KW-0449">Lipoprotein</keyword>
<feature type="transmembrane region" description="Helical" evidence="7">
    <location>
        <begin position="22"/>
        <end position="39"/>
    </location>
</feature>
<protein>
    <recommendedName>
        <fullName evidence="7">Phosphatidylglycerol--prolipoprotein diacylglyceryl transferase</fullName>
        <ecNumber evidence="7">2.5.1.145</ecNumber>
    </recommendedName>
</protein>
<dbReference type="EMBL" id="FOUO01000005">
    <property type="protein sequence ID" value="SFM43576.1"/>
    <property type="molecule type" value="Genomic_DNA"/>
</dbReference>